<dbReference type="AlphaFoldDB" id="A0A6J8DF08"/>
<protein>
    <submittedName>
        <fullName evidence="2">Uncharacterized protein</fullName>
    </submittedName>
</protein>
<evidence type="ECO:0000313" key="3">
    <source>
        <dbReference type="Proteomes" id="UP000507470"/>
    </source>
</evidence>
<dbReference type="Proteomes" id="UP000507470">
    <property type="component" value="Unassembled WGS sequence"/>
</dbReference>
<dbReference type="EMBL" id="CACVKT020007387">
    <property type="protein sequence ID" value="CAC5407268.1"/>
    <property type="molecule type" value="Genomic_DNA"/>
</dbReference>
<sequence>MAEEVKRYFQDASRVGTGMEGTKFDGPPVEELFQPVYSGDETRAASSSSMDMDITKPEAWRIIYVALVPQSIMAEAVCGRETYRFAIADTLLTDVKHVSAFTRRMLAIPQGGKQSAGRKHKLLGKTYSDRVTLAMKLLGLPEKYITNIHRLESDFYTLPSTGHFDPPTKNPVILKKKSSLKPTISAKKSSKISFTVAKKPEKPSIKSSSSNTPTTAPVTVVPSSPKTSSPKPSTPPTTPAVTSCPLALYPISTGSFSPAMPPVSPPAKKPKIST</sequence>
<name>A0A6J8DF08_MYTCO</name>
<feature type="region of interest" description="Disordered" evidence="1">
    <location>
        <begin position="255"/>
        <end position="274"/>
    </location>
</feature>
<accession>A0A6J8DF08</accession>
<evidence type="ECO:0000256" key="1">
    <source>
        <dbReference type="SAM" id="MobiDB-lite"/>
    </source>
</evidence>
<organism evidence="2 3">
    <name type="scientific">Mytilus coruscus</name>
    <name type="common">Sea mussel</name>
    <dbReference type="NCBI Taxonomy" id="42192"/>
    <lineage>
        <taxon>Eukaryota</taxon>
        <taxon>Metazoa</taxon>
        <taxon>Spiralia</taxon>
        <taxon>Lophotrochozoa</taxon>
        <taxon>Mollusca</taxon>
        <taxon>Bivalvia</taxon>
        <taxon>Autobranchia</taxon>
        <taxon>Pteriomorphia</taxon>
        <taxon>Mytilida</taxon>
        <taxon>Mytiloidea</taxon>
        <taxon>Mytilidae</taxon>
        <taxon>Mytilinae</taxon>
        <taxon>Mytilus</taxon>
    </lineage>
</organism>
<gene>
    <name evidence="2" type="ORF">MCOR_40762</name>
</gene>
<keyword evidence="3" id="KW-1185">Reference proteome</keyword>
<proteinExistence type="predicted"/>
<feature type="region of interest" description="Disordered" evidence="1">
    <location>
        <begin position="195"/>
        <end position="244"/>
    </location>
</feature>
<feature type="compositionally biased region" description="Low complexity" evidence="1">
    <location>
        <begin position="205"/>
        <end position="231"/>
    </location>
</feature>
<evidence type="ECO:0000313" key="2">
    <source>
        <dbReference type="EMBL" id="CAC5407268.1"/>
    </source>
</evidence>
<reference evidence="2 3" key="1">
    <citation type="submission" date="2020-06" db="EMBL/GenBank/DDBJ databases">
        <authorList>
            <person name="Li R."/>
            <person name="Bekaert M."/>
        </authorList>
    </citation>
    <scope>NUCLEOTIDE SEQUENCE [LARGE SCALE GENOMIC DNA]</scope>
    <source>
        <strain evidence="3">wild</strain>
    </source>
</reference>